<dbReference type="EMBL" id="PIUK01000029">
    <property type="protein sequence ID" value="MBY6275551.1"/>
    <property type="molecule type" value="Genomic_DNA"/>
</dbReference>
<proteinExistence type="predicted"/>
<dbReference type="GO" id="GO:0046983">
    <property type="term" value="F:protein dimerization activity"/>
    <property type="evidence" value="ECO:0007669"/>
    <property type="project" value="InterPro"/>
</dbReference>
<dbReference type="InterPro" id="IPR036890">
    <property type="entry name" value="HATPase_C_sf"/>
</dbReference>
<feature type="transmembrane region" description="Helical" evidence="6">
    <location>
        <begin position="62"/>
        <end position="80"/>
    </location>
</feature>
<dbReference type="GO" id="GO:0016020">
    <property type="term" value="C:membrane"/>
    <property type="evidence" value="ECO:0007669"/>
    <property type="project" value="InterPro"/>
</dbReference>
<evidence type="ECO:0000313" key="9">
    <source>
        <dbReference type="Proteomes" id="UP000732377"/>
    </source>
</evidence>
<sequence>MRWSDVPVENKAQIAWGALVVVYLLGAQRPELIRPPVVAVFLLSAAAAFLELWLRSRGWPHLLWYDCIVWSALLTGMVVVTGGRGSEVWAAYILMSLTAPVVLRRVAPYILLGVNVTAYGLIYLLYNPFGAPLDWGLLFLRIGTIFLVAYVVDRSTARERQSHARAVALARSRVSELVQARDAERRRIAHDIHDWLGTGIIAPLRRLEIAARQSDVESCRRHVEEAADSLRRAHAELRRLMENLHPHLLEQMGLAEALRAYLTDWGEEHGVAVHYHLTPGPEPPADAALALYRIQQEALNNCAKHADASQVWVTLELGANQVRLTLRDDGHGRPGRPGRGITGMQERAAAFGGTVTVHGQPGRGTTVTAELPLRAAAAAAPAPTEPF</sequence>
<evidence type="ECO:0000256" key="6">
    <source>
        <dbReference type="SAM" id="Phobius"/>
    </source>
</evidence>
<dbReference type="SMART" id="SM00387">
    <property type="entry name" value="HATPase_c"/>
    <property type="match status" value="1"/>
</dbReference>
<comment type="catalytic activity">
    <reaction evidence="1">
        <text>ATP + protein L-histidine = ADP + protein N-phospho-L-histidine.</text>
        <dbReference type="EC" id="2.7.13.3"/>
    </reaction>
</comment>
<dbReference type="Gene3D" id="3.30.565.10">
    <property type="entry name" value="Histidine kinase-like ATPase, C-terminal domain"/>
    <property type="match status" value="1"/>
</dbReference>
<feature type="transmembrane region" description="Helical" evidence="6">
    <location>
        <begin position="110"/>
        <end position="129"/>
    </location>
</feature>
<dbReference type="SUPFAM" id="SSF55874">
    <property type="entry name" value="ATPase domain of HSP90 chaperone/DNA topoisomerase II/histidine kinase"/>
    <property type="match status" value="1"/>
</dbReference>
<keyword evidence="6" id="KW-0812">Transmembrane</keyword>
<accession>A0A953I238</accession>
<dbReference type="Pfam" id="PF07730">
    <property type="entry name" value="HisKA_3"/>
    <property type="match status" value="1"/>
</dbReference>
<evidence type="ECO:0000256" key="3">
    <source>
        <dbReference type="ARBA" id="ARBA00022679"/>
    </source>
</evidence>
<dbReference type="InterPro" id="IPR011712">
    <property type="entry name" value="Sig_transdc_His_kin_sub3_dim/P"/>
</dbReference>
<dbReference type="GO" id="GO:0000155">
    <property type="term" value="F:phosphorelay sensor kinase activity"/>
    <property type="evidence" value="ECO:0007669"/>
    <property type="project" value="InterPro"/>
</dbReference>
<evidence type="ECO:0000313" key="8">
    <source>
        <dbReference type="EMBL" id="MBY6275551.1"/>
    </source>
</evidence>
<keyword evidence="6" id="KW-0472">Membrane</keyword>
<dbReference type="InterPro" id="IPR003594">
    <property type="entry name" value="HATPase_dom"/>
</dbReference>
<name>A0A953I238_SYMTR</name>
<keyword evidence="3" id="KW-0808">Transferase</keyword>
<dbReference type="PANTHER" id="PTHR24421">
    <property type="entry name" value="NITRATE/NITRITE SENSOR PROTEIN NARX-RELATED"/>
    <property type="match status" value="1"/>
</dbReference>
<feature type="transmembrane region" description="Helical" evidence="6">
    <location>
        <begin position="33"/>
        <end position="50"/>
    </location>
</feature>
<evidence type="ECO:0000256" key="4">
    <source>
        <dbReference type="ARBA" id="ARBA00022777"/>
    </source>
</evidence>
<dbReference type="RefSeq" id="WP_273378450.1">
    <property type="nucleotide sequence ID" value="NZ_JACSIR010000001.1"/>
</dbReference>
<dbReference type="InterPro" id="IPR050482">
    <property type="entry name" value="Sensor_HK_TwoCompSys"/>
</dbReference>
<dbReference type="CDD" id="cd16917">
    <property type="entry name" value="HATPase_UhpB-NarQ-NarX-like"/>
    <property type="match status" value="1"/>
</dbReference>
<dbReference type="EC" id="2.7.13.3" evidence="2"/>
<dbReference type="Pfam" id="PF02518">
    <property type="entry name" value="HATPase_c"/>
    <property type="match status" value="1"/>
</dbReference>
<feature type="domain" description="Histidine kinase/HSP90-like ATPase" evidence="7">
    <location>
        <begin position="286"/>
        <end position="375"/>
    </location>
</feature>
<protein>
    <recommendedName>
        <fullName evidence="2">histidine kinase</fullName>
        <ecNumber evidence="2">2.7.13.3</ecNumber>
    </recommendedName>
</protein>
<evidence type="ECO:0000256" key="5">
    <source>
        <dbReference type="ARBA" id="ARBA00023012"/>
    </source>
</evidence>
<evidence type="ECO:0000256" key="1">
    <source>
        <dbReference type="ARBA" id="ARBA00000085"/>
    </source>
</evidence>
<dbReference type="Proteomes" id="UP000732377">
    <property type="component" value="Unassembled WGS sequence"/>
</dbReference>
<evidence type="ECO:0000259" key="7">
    <source>
        <dbReference type="SMART" id="SM00387"/>
    </source>
</evidence>
<dbReference type="Gene3D" id="1.20.5.1930">
    <property type="match status" value="1"/>
</dbReference>
<dbReference type="AlphaFoldDB" id="A0A953I238"/>
<keyword evidence="6" id="KW-1133">Transmembrane helix</keyword>
<feature type="transmembrane region" description="Helical" evidence="6">
    <location>
        <begin position="86"/>
        <end position="103"/>
    </location>
</feature>
<evidence type="ECO:0000256" key="2">
    <source>
        <dbReference type="ARBA" id="ARBA00012438"/>
    </source>
</evidence>
<reference evidence="8" key="1">
    <citation type="submission" date="2017-11" db="EMBL/GenBank/DDBJ databases">
        <title>Three new genomes from thermophilic consortium.</title>
        <authorList>
            <person name="Quaggio R."/>
            <person name="Amgarten D."/>
            <person name="Setubal J.C."/>
        </authorList>
    </citation>
    <scope>NUCLEOTIDE SEQUENCE</scope>
    <source>
        <strain evidence="8">ZCTH01-B2</strain>
    </source>
</reference>
<keyword evidence="4" id="KW-0418">Kinase</keyword>
<gene>
    <name evidence="8" type="ORF">CWE10_04905</name>
</gene>
<organism evidence="8 9">
    <name type="scientific">Symbiobacterium thermophilum</name>
    <dbReference type="NCBI Taxonomy" id="2734"/>
    <lineage>
        <taxon>Bacteria</taxon>
        <taxon>Bacillati</taxon>
        <taxon>Bacillota</taxon>
        <taxon>Clostridia</taxon>
        <taxon>Eubacteriales</taxon>
        <taxon>Symbiobacteriaceae</taxon>
        <taxon>Symbiobacterium</taxon>
    </lineage>
</organism>
<comment type="caution">
    <text evidence="8">The sequence shown here is derived from an EMBL/GenBank/DDBJ whole genome shotgun (WGS) entry which is preliminary data.</text>
</comment>
<feature type="transmembrane region" description="Helical" evidence="6">
    <location>
        <begin position="135"/>
        <end position="152"/>
    </location>
</feature>
<keyword evidence="5" id="KW-0902">Two-component regulatory system</keyword>